<name>A0A0C9XIC3_9AGAR</name>
<evidence type="ECO:0000313" key="2">
    <source>
        <dbReference type="Proteomes" id="UP000054477"/>
    </source>
</evidence>
<organism evidence="1 2">
    <name type="scientific">Laccaria amethystina LaAM-08-1</name>
    <dbReference type="NCBI Taxonomy" id="1095629"/>
    <lineage>
        <taxon>Eukaryota</taxon>
        <taxon>Fungi</taxon>
        <taxon>Dikarya</taxon>
        <taxon>Basidiomycota</taxon>
        <taxon>Agaricomycotina</taxon>
        <taxon>Agaricomycetes</taxon>
        <taxon>Agaricomycetidae</taxon>
        <taxon>Agaricales</taxon>
        <taxon>Agaricineae</taxon>
        <taxon>Hydnangiaceae</taxon>
        <taxon>Laccaria</taxon>
    </lineage>
</organism>
<proteinExistence type="predicted"/>
<protein>
    <submittedName>
        <fullName evidence="1">Uncharacterized protein</fullName>
    </submittedName>
</protein>
<evidence type="ECO:0000313" key="1">
    <source>
        <dbReference type="EMBL" id="KIJ95912.1"/>
    </source>
</evidence>
<dbReference type="AlphaFoldDB" id="A0A0C9XIC3"/>
<gene>
    <name evidence="1" type="ORF">K443DRAFT_313312</name>
</gene>
<dbReference type="HOGENOM" id="CLU_1142739_0_0_1"/>
<accession>A0A0C9XIC3</accession>
<dbReference type="EMBL" id="KN838739">
    <property type="protein sequence ID" value="KIJ95912.1"/>
    <property type="molecule type" value="Genomic_DNA"/>
</dbReference>
<reference evidence="1 2" key="1">
    <citation type="submission" date="2014-04" db="EMBL/GenBank/DDBJ databases">
        <authorList>
            <consortium name="DOE Joint Genome Institute"/>
            <person name="Kuo A."/>
            <person name="Kohler A."/>
            <person name="Nagy L.G."/>
            <person name="Floudas D."/>
            <person name="Copeland A."/>
            <person name="Barry K.W."/>
            <person name="Cichocki N."/>
            <person name="Veneault-Fourrey C."/>
            <person name="LaButti K."/>
            <person name="Lindquist E.A."/>
            <person name="Lipzen A."/>
            <person name="Lundell T."/>
            <person name="Morin E."/>
            <person name="Murat C."/>
            <person name="Sun H."/>
            <person name="Tunlid A."/>
            <person name="Henrissat B."/>
            <person name="Grigoriev I.V."/>
            <person name="Hibbett D.S."/>
            <person name="Martin F."/>
            <person name="Nordberg H.P."/>
            <person name="Cantor M.N."/>
            <person name="Hua S.X."/>
        </authorList>
    </citation>
    <scope>NUCLEOTIDE SEQUENCE [LARGE SCALE GENOMIC DNA]</scope>
    <source>
        <strain evidence="1 2">LaAM-08-1</strain>
    </source>
</reference>
<dbReference type="Proteomes" id="UP000054477">
    <property type="component" value="Unassembled WGS sequence"/>
</dbReference>
<sequence length="243" mass="27845">MTGSAMNQEYQGRLRGHGLMMREFFSFGWWGRVAEILTSAYSEQASQSPNRALDFEISLVAAPLLFASCATEIDVRWRKQRDGLFWTVLFVLQLNEDIFNVSCWLNGLTHTMKESEPSLPKLQASGSAPNGDITMMASTAGHIWLFARIKFGVMIVWTYKNFLHDRRSKRMRLCIRSTTETEIILIGGFEAATGRRCDGKILYPHPTSSKHQIRRRNSTAPLTFSQYVQRFCSKRCMIGEPWM</sequence>
<reference evidence="2" key="2">
    <citation type="submission" date="2015-01" db="EMBL/GenBank/DDBJ databases">
        <title>Evolutionary Origins and Diversification of the Mycorrhizal Mutualists.</title>
        <authorList>
            <consortium name="DOE Joint Genome Institute"/>
            <consortium name="Mycorrhizal Genomics Consortium"/>
            <person name="Kohler A."/>
            <person name="Kuo A."/>
            <person name="Nagy L.G."/>
            <person name="Floudas D."/>
            <person name="Copeland A."/>
            <person name="Barry K.W."/>
            <person name="Cichocki N."/>
            <person name="Veneault-Fourrey C."/>
            <person name="LaButti K."/>
            <person name="Lindquist E.A."/>
            <person name="Lipzen A."/>
            <person name="Lundell T."/>
            <person name="Morin E."/>
            <person name="Murat C."/>
            <person name="Riley R."/>
            <person name="Ohm R."/>
            <person name="Sun H."/>
            <person name="Tunlid A."/>
            <person name="Henrissat B."/>
            <person name="Grigoriev I.V."/>
            <person name="Hibbett D.S."/>
            <person name="Martin F."/>
        </authorList>
    </citation>
    <scope>NUCLEOTIDE SEQUENCE [LARGE SCALE GENOMIC DNA]</scope>
    <source>
        <strain evidence="2">LaAM-08-1</strain>
    </source>
</reference>
<keyword evidence="2" id="KW-1185">Reference proteome</keyword>